<proteinExistence type="predicted"/>
<gene>
    <name evidence="1" type="ORF">G6F50_015986</name>
</gene>
<sequence length="153" mass="16181">MERIDRARTAGIGVVGVLEVRTVGIQSHRETVRQAAHLTLHAQRRGQPGLVLVVGDPGVAGPINQAGAWVVDIGLGVAPVALAVDLVDAGAPFDVRRGRPQRVELGPAVTEADLAVFHVEVAVAQRVQLATVDQRRAEKVASLLRPRSTHPAL</sequence>
<keyword evidence="2" id="KW-1185">Reference proteome</keyword>
<dbReference type="AlphaFoldDB" id="A0A9P7C262"/>
<organism evidence="1 2">
    <name type="scientific">Rhizopus delemar</name>
    <dbReference type="NCBI Taxonomy" id="936053"/>
    <lineage>
        <taxon>Eukaryota</taxon>
        <taxon>Fungi</taxon>
        <taxon>Fungi incertae sedis</taxon>
        <taxon>Mucoromycota</taxon>
        <taxon>Mucoromycotina</taxon>
        <taxon>Mucoromycetes</taxon>
        <taxon>Mucorales</taxon>
        <taxon>Mucorineae</taxon>
        <taxon>Rhizopodaceae</taxon>
        <taxon>Rhizopus</taxon>
    </lineage>
</organism>
<name>A0A9P7C262_9FUNG</name>
<dbReference type="Proteomes" id="UP000740926">
    <property type="component" value="Unassembled WGS sequence"/>
</dbReference>
<evidence type="ECO:0000313" key="2">
    <source>
        <dbReference type="Proteomes" id="UP000740926"/>
    </source>
</evidence>
<protein>
    <submittedName>
        <fullName evidence="1">Uncharacterized protein</fullName>
    </submittedName>
</protein>
<comment type="caution">
    <text evidence="1">The sequence shown here is derived from an EMBL/GenBank/DDBJ whole genome shotgun (WGS) entry which is preliminary data.</text>
</comment>
<accession>A0A9P7C262</accession>
<evidence type="ECO:0000313" key="1">
    <source>
        <dbReference type="EMBL" id="KAG1533094.1"/>
    </source>
</evidence>
<dbReference type="EMBL" id="JAANIU010009471">
    <property type="protein sequence ID" value="KAG1533094.1"/>
    <property type="molecule type" value="Genomic_DNA"/>
</dbReference>
<reference evidence="1 2" key="1">
    <citation type="journal article" date="2020" name="Microb. Genom.">
        <title>Genetic diversity of clinical and environmental Mucorales isolates obtained from an investigation of mucormycosis cases among solid organ transplant recipients.</title>
        <authorList>
            <person name="Nguyen M.H."/>
            <person name="Kaul D."/>
            <person name="Muto C."/>
            <person name="Cheng S.J."/>
            <person name="Richter R.A."/>
            <person name="Bruno V.M."/>
            <person name="Liu G."/>
            <person name="Beyhan S."/>
            <person name="Sundermann A.J."/>
            <person name="Mounaud S."/>
            <person name="Pasculle A.W."/>
            <person name="Nierman W.C."/>
            <person name="Driscoll E."/>
            <person name="Cumbie R."/>
            <person name="Clancy C.J."/>
            <person name="Dupont C.L."/>
        </authorList>
    </citation>
    <scope>NUCLEOTIDE SEQUENCE [LARGE SCALE GENOMIC DNA]</scope>
    <source>
        <strain evidence="1 2">GL24</strain>
    </source>
</reference>